<keyword evidence="7" id="KW-1185">Reference proteome</keyword>
<reference evidence="7" key="1">
    <citation type="submission" date="2023-07" db="EMBL/GenBank/DDBJ databases">
        <title>30 novel species of actinomycetes from the DSMZ collection.</title>
        <authorList>
            <person name="Nouioui I."/>
        </authorList>
    </citation>
    <scope>NUCLEOTIDE SEQUENCE [LARGE SCALE GENOMIC DNA]</scope>
    <source>
        <strain evidence="7">DSM 44399</strain>
    </source>
</reference>
<protein>
    <submittedName>
        <fullName evidence="6">FGGY family carbohydrate kinase</fullName>
    </submittedName>
</protein>
<dbReference type="Pfam" id="PF00370">
    <property type="entry name" value="FGGY_N"/>
    <property type="match status" value="1"/>
</dbReference>
<comment type="caution">
    <text evidence="6">The sequence shown here is derived from an EMBL/GenBank/DDBJ whole genome shotgun (WGS) entry which is preliminary data.</text>
</comment>
<dbReference type="InterPro" id="IPR043129">
    <property type="entry name" value="ATPase_NBD"/>
</dbReference>
<dbReference type="EMBL" id="JAVREH010000053">
    <property type="protein sequence ID" value="MDT0263805.1"/>
    <property type="molecule type" value="Genomic_DNA"/>
</dbReference>
<evidence type="ECO:0000259" key="5">
    <source>
        <dbReference type="Pfam" id="PF00370"/>
    </source>
</evidence>
<evidence type="ECO:0000256" key="2">
    <source>
        <dbReference type="ARBA" id="ARBA00022679"/>
    </source>
</evidence>
<proteinExistence type="inferred from homology"/>
<dbReference type="Proteomes" id="UP001183176">
    <property type="component" value="Unassembled WGS sequence"/>
</dbReference>
<dbReference type="PANTHER" id="PTHR43095:SF2">
    <property type="entry name" value="GLUCONOKINASE"/>
    <property type="match status" value="1"/>
</dbReference>
<sequence>MAYLVGLDVGTTSSKAVVFDERGAEVARGRARTSWHTADGRTEADPLQLLTSARHALRDAVRELPPGSVVAVGVASMGESGVLLDRGGEPTGPLIAWHDTRDESDVEDFAAEFGADEFAIRTGLPLRSQWSFTKHRWLNRHSASTVAAVRRLGVAEYVVQDLGGDEASELSLASRTGWLDLTTRTWWEGSLSWSGATAGLLAPLVTAGTALGTVTSPELPQLAGAVLTVAGHDHQAAAIGVGAIAAGNELDSCGTAEAVIRTVAPGMATDEILALTRAGVTVGWHALAGHWCLLGGTQGGLVLSQLLGRLGVDRAGLAALDAEALAAGSPAAGTPAAGAAAAGTVIAGTSLSITGDDNPVVHGADDSTPASVIWRAALEEVTARAYRIHSAMSAVTGPHNRFVATGGWAHSAGLLEVKRRAFGPVLRSTVAEAGARGAALLAGVAAGVYRDTAEAVSATGETVEPASPRGDTTQ</sequence>
<evidence type="ECO:0000313" key="7">
    <source>
        <dbReference type="Proteomes" id="UP001183176"/>
    </source>
</evidence>
<evidence type="ECO:0000313" key="6">
    <source>
        <dbReference type="EMBL" id="MDT0263805.1"/>
    </source>
</evidence>
<keyword evidence="3 6" id="KW-0418">Kinase</keyword>
<name>A0ABU2JFN2_9ACTN</name>
<dbReference type="Gene3D" id="3.30.420.40">
    <property type="match status" value="2"/>
</dbReference>
<dbReference type="InterPro" id="IPR000577">
    <property type="entry name" value="Carb_kinase_FGGY"/>
</dbReference>
<feature type="domain" description="Carbohydrate kinase FGGY N-terminal" evidence="5">
    <location>
        <begin position="3"/>
        <end position="240"/>
    </location>
</feature>
<dbReference type="InterPro" id="IPR018484">
    <property type="entry name" value="FGGY_N"/>
</dbReference>
<dbReference type="PANTHER" id="PTHR43095">
    <property type="entry name" value="SUGAR KINASE"/>
    <property type="match status" value="1"/>
</dbReference>
<dbReference type="SUPFAM" id="SSF53067">
    <property type="entry name" value="Actin-like ATPase domain"/>
    <property type="match status" value="2"/>
</dbReference>
<dbReference type="RefSeq" id="WP_311424949.1">
    <property type="nucleotide sequence ID" value="NZ_JAVREH010000053.1"/>
</dbReference>
<dbReference type="InterPro" id="IPR050406">
    <property type="entry name" value="FGGY_Carb_Kinase"/>
</dbReference>
<evidence type="ECO:0000256" key="4">
    <source>
        <dbReference type="SAM" id="MobiDB-lite"/>
    </source>
</evidence>
<accession>A0ABU2JFN2</accession>
<dbReference type="CDD" id="cd07773">
    <property type="entry name" value="ASKHA_NBD_FGGY_FK"/>
    <property type="match status" value="1"/>
</dbReference>
<organism evidence="6 7">
    <name type="scientific">Jatrophihabitans lederbergiae</name>
    <dbReference type="NCBI Taxonomy" id="3075547"/>
    <lineage>
        <taxon>Bacteria</taxon>
        <taxon>Bacillati</taxon>
        <taxon>Actinomycetota</taxon>
        <taxon>Actinomycetes</taxon>
        <taxon>Jatrophihabitantales</taxon>
        <taxon>Jatrophihabitantaceae</taxon>
        <taxon>Jatrophihabitans</taxon>
    </lineage>
</organism>
<comment type="similarity">
    <text evidence="1">Belongs to the FGGY kinase family.</text>
</comment>
<keyword evidence="2" id="KW-0808">Transferase</keyword>
<dbReference type="PIRSF" id="PIRSF000538">
    <property type="entry name" value="GlpK"/>
    <property type="match status" value="1"/>
</dbReference>
<evidence type="ECO:0000256" key="1">
    <source>
        <dbReference type="ARBA" id="ARBA00009156"/>
    </source>
</evidence>
<gene>
    <name evidence="6" type="ORF">RM423_20740</name>
</gene>
<feature type="region of interest" description="Disordered" evidence="4">
    <location>
        <begin position="455"/>
        <end position="474"/>
    </location>
</feature>
<dbReference type="GO" id="GO:0016301">
    <property type="term" value="F:kinase activity"/>
    <property type="evidence" value="ECO:0007669"/>
    <property type="project" value="UniProtKB-KW"/>
</dbReference>
<evidence type="ECO:0000256" key="3">
    <source>
        <dbReference type="ARBA" id="ARBA00022777"/>
    </source>
</evidence>